<dbReference type="AlphaFoldDB" id="A0A5C6C875"/>
<name>A0A5C6C875_9BACT</name>
<keyword evidence="2" id="KW-1185">Reference proteome</keyword>
<reference evidence="1 2" key="1">
    <citation type="journal article" date="2020" name="Antonie Van Leeuwenhoek">
        <title>Rhodopirellula heiligendammensis sp. nov., Rhodopirellula pilleata sp. nov., and Rhodopirellula solitaria sp. nov. isolated from natural or artificial marine surfaces in Northern Germany and California, USA, and emended description of the genus Rhodopirellula.</title>
        <authorList>
            <person name="Kallscheuer N."/>
            <person name="Wiegand S."/>
            <person name="Jogler M."/>
            <person name="Boedeker C."/>
            <person name="Peeters S.H."/>
            <person name="Rast P."/>
            <person name="Heuer A."/>
            <person name="Jetten M.S.M."/>
            <person name="Rohde M."/>
            <person name="Jogler C."/>
        </authorList>
    </citation>
    <scope>NUCLEOTIDE SEQUENCE [LARGE SCALE GENOMIC DNA]</scope>
    <source>
        <strain evidence="1 2">Poly21</strain>
    </source>
</reference>
<evidence type="ECO:0000313" key="2">
    <source>
        <dbReference type="Proteomes" id="UP000319908"/>
    </source>
</evidence>
<comment type="caution">
    <text evidence="1">The sequence shown here is derived from an EMBL/GenBank/DDBJ whole genome shotgun (WGS) entry which is preliminary data.</text>
</comment>
<protein>
    <submittedName>
        <fullName evidence="1">Uncharacterized protein</fullName>
    </submittedName>
</protein>
<dbReference type="EMBL" id="SJPU01000001">
    <property type="protein sequence ID" value="TWU19711.1"/>
    <property type="molecule type" value="Genomic_DNA"/>
</dbReference>
<sequence length="229" mass="24487">MFLMYELAVCAWSCGISVACRALPPFLTRFMEKPRMTRFLFSLAALCMLSAPIVTAGEPAKAAQDADAKGLCAGDAVGAFHVTKVAGAADDNVENGSTLCYRCKYGQRPMVMIFTRSTDGSVPELIEQVDAAVAKHSSDQLKGLVTLIGKEPQELTSQANAMASKLKEKNVPIVVAKDAKNGPASYKLNADTAVTVLLVNNSKVVSRHDFEADKVDVSAVITQVNEMLN</sequence>
<organism evidence="1 2">
    <name type="scientific">Allorhodopirellula heiligendammensis</name>
    <dbReference type="NCBI Taxonomy" id="2714739"/>
    <lineage>
        <taxon>Bacteria</taxon>
        <taxon>Pseudomonadati</taxon>
        <taxon>Planctomycetota</taxon>
        <taxon>Planctomycetia</taxon>
        <taxon>Pirellulales</taxon>
        <taxon>Pirellulaceae</taxon>
        <taxon>Allorhodopirellula</taxon>
    </lineage>
</organism>
<dbReference type="Proteomes" id="UP000319908">
    <property type="component" value="Unassembled WGS sequence"/>
</dbReference>
<accession>A0A5C6C875</accession>
<gene>
    <name evidence="1" type="ORF">Poly21_18860</name>
</gene>
<proteinExistence type="predicted"/>
<evidence type="ECO:0000313" key="1">
    <source>
        <dbReference type="EMBL" id="TWU19711.1"/>
    </source>
</evidence>